<accession>A0AAD9FAT4</accession>
<feature type="compositionally biased region" description="Acidic residues" evidence="1">
    <location>
        <begin position="102"/>
        <end position="111"/>
    </location>
</feature>
<feature type="region of interest" description="Disordered" evidence="1">
    <location>
        <begin position="88"/>
        <end position="111"/>
    </location>
</feature>
<name>A0AAD9FAT4_DISEL</name>
<feature type="non-terminal residue" evidence="3">
    <location>
        <position position="1"/>
    </location>
</feature>
<evidence type="ECO:0000313" key="4">
    <source>
        <dbReference type="Proteomes" id="UP001228049"/>
    </source>
</evidence>
<sequence>MAACVLASVNLIALVPLSKCQSKLLLFPDHAVGDRPTSSPWQPSVLAQRKRQGPALNHVAKLPGFTVTREEEERRTAITKLFFSPSLNLSNNADALDKLQPSEEEETMQGH</sequence>
<organism evidence="3 4">
    <name type="scientific">Dissostichus eleginoides</name>
    <name type="common">Patagonian toothfish</name>
    <name type="synonym">Dissostichus amissus</name>
    <dbReference type="NCBI Taxonomy" id="100907"/>
    <lineage>
        <taxon>Eukaryota</taxon>
        <taxon>Metazoa</taxon>
        <taxon>Chordata</taxon>
        <taxon>Craniata</taxon>
        <taxon>Vertebrata</taxon>
        <taxon>Euteleostomi</taxon>
        <taxon>Actinopterygii</taxon>
        <taxon>Neopterygii</taxon>
        <taxon>Teleostei</taxon>
        <taxon>Neoteleostei</taxon>
        <taxon>Acanthomorphata</taxon>
        <taxon>Eupercaria</taxon>
        <taxon>Perciformes</taxon>
        <taxon>Notothenioidei</taxon>
        <taxon>Nototheniidae</taxon>
        <taxon>Dissostichus</taxon>
    </lineage>
</organism>
<evidence type="ECO:0000256" key="1">
    <source>
        <dbReference type="SAM" id="MobiDB-lite"/>
    </source>
</evidence>
<protein>
    <submittedName>
        <fullName evidence="3">13-beta-glucan synthase component FKS1</fullName>
    </submittedName>
</protein>
<feature type="chain" id="PRO_5042241159" evidence="2">
    <location>
        <begin position="21"/>
        <end position="111"/>
    </location>
</feature>
<proteinExistence type="predicted"/>
<dbReference type="AlphaFoldDB" id="A0AAD9FAT4"/>
<gene>
    <name evidence="3" type="ORF">KUDE01_020390</name>
</gene>
<keyword evidence="4" id="KW-1185">Reference proteome</keyword>
<feature type="signal peptide" evidence="2">
    <location>
        <begin position="1"/>
        <end position="20"/>
    </location>
</feature>
<comment type="caution">
    <text evidence="3">The sequence shown here is derived from an EMBL/GenBank/DDBJ whole genome shotgun (WGS) entry which is preliminary data.</text>
</comment>
<dbReference type="EMBL" id="JASDAP010000010">
    <property type="protein sequence ID" value="KAK1894934.1"/>
    <property type="molecule type" value="Genomic_DNA"/>
</dbReference>
<evidence type="ECO:0000313" key="3">
    <source>
        <dbReference type="EMBL" id="KAK1894934.1"/>
    </source>
</evidence>
<dbReference type="Proteomes" id="UP001228049">
    <property type="component" value="Unassembled WGS sequence"/>
</dbReference>
<keyword evidence="2" id="KW-0732">Signal</keyword>
<evidence type="ECO:0000256" key="2">
    <source>
        <dbReference type="SAM" id="SignalP"/>
    </source>
</evidence>
<reference evidence="3" key="1">
    <citation type="submission" date="2023-04" db="EMBL/GenBank/DDBJ databases">
        <title>Chromosome-level genome of Chaenocephalus aceratus.</title>
        <authorList>
            <person name="Park H."/>
        </authorList>
    </citation>
    <scope>NUCLEOTIDE SEQUENCE</scope>
    <source>
        <strain evidence="3">DE</strain>
        <tissue evidence="3">Muscle</tissue>
    </source>
</reference>